<dbReference type="Gene3D" id="3.40.50.10890">
    <property type="match status" value="1"/>
</dbReference>
<proteinExistence type="predicted"/>
<dbReference type="SMART" id="SM00849">
    <property type="entry name" value="Lactamase_B"/>
    <property type="match status" value="1"/>
</dbReference>
<name>A0A0S6VWT3_9BACT</name>
<dbReference type="Gene3D" id="3.60.15.10">
    <property type="entry name" value="Ribonuclease Z/Hydroxyacylglutathione hydrolase-like"/>
    <property type="match status" value="1"/>
</dbReference>
<evidence type="ECO:0000259" key="3">
    <source>
        <dbReference type="SMART" id="SM01027"/>
    </source>
</evidence>
<evidence type="ECO:0000256" key="1">
    <source>
        <dbReference type="ARBA" id="ARBA00022801"/>
    </source>
</evidence>
<dbReference type="InterPro" id="IPR050698">
    <property type="entry name" value="MBL"/>
</dbReference>
<keyword evidence="1" id="KW-0378">Hydrolase</keyword>
<accession>A0A0S6VWT3</accession>
<evidence type="ECO:0000313" key="4">
    <source>
        <dbReference type="EMBL" id="GAK50415.1"/>
    </source>
</evidence>
<feature type="domain" description="Metallo-beta-lactamase" evidence="2">
    <location>
        <begin position="15"/>
        <end position="229"/>
    </location>
</feature>
<feature type="domain" description="Beta-Casp" evidence="3">
    <location>
        <begin position="234"/>
        <end position="368"/>
    </location>
</feature>
<dbReference type="SMART" id="SM01027">
    <property type="entry name" value="Beta-Casp"/>
    <property type="match status" value="1"/>
</dbReference>
<dbReference type="EMBL" id="DF820456">
    <property type="protein sequence ID" value="GAK50415.1"/>
    <property type="molecule type" value="Genomic_DNA"/>
</dbReference>
<gene>
    <name evidence="4" type="ORF">U14_01646</name>
</gene>
<dbReference type="GO" id="GO:0016787">
    <property type="term" value="F:hydrolase activity"/>
    <property type="evidence" value="ECO:0007669"/>
    <property type="project" value="UniProtKB-KW"/>
</dbReference>
<dbReference type="CDD" id="cd16295">
    <property type="entry name" value="TTHA0252-CPSF-like_MBL-fold"/>
    <property type="match status" value="1"/>
</dbReference>
<organism evidence="4">
    <name type="scientific">Candidatus Moduliflexus flocculans</name>
    <dbReference type="NCBI Taxonomy" id="1499966"/>
    <lineage>
        <taxon>Bacteria</taxon>
        <taxon>Candidatus Moduliflexota</taxon>
        <taxon>Candidatus Moduliflexia</taxon>
        <taxon>Candidatus Moduliflexales</taxon>
        <taxon>Candidatus Moduliflexaceae</taxon>
    </lineage>
</organism>
<dbReference type="SUPFAM" id="SSF56281">
    <property type="entry name" value="Metallo-hydrolase/oxidoreductase"/>
    <property type="match status" value="1"/>
</dbReference>
<sequence>MSHKITHLGAEHCVTGSCHLLQVKGANLLIDCGAAQGNDPLIPFSEWPVPPSNIDCLFLTHAHIDHIGRVPDLIRQGFAGEIIATHATKALIQPMFEDALRFSEWPRKDVDAVLTAIEARCRGVEYDQTEEAQAGIRFTFGQAGHILGSAFIRFEWNEPAFSVVFSGDIGASATPILPDASIPAPCDLLLMESTYGDRNHEDRSQRLRRLAEALSRAMADGGKIFIPAFSLGRTQELIYELDRLYTDPAWQQEFPILKERNVPVFIDSPLGEKISTIYATLSKYWDAEAKVSVKRGDHPLNFAQLHNVESGREHDELLDMRGPAIIIAGSGMCTGGRIMAHLQRGLADAKNDILFVGYQADGTTGRDIITYSQKPGGYARIDGKQIPIHANVHVLSGYSAHADQKDLLRWVESMSTKPDKIKLIHGETEAQQALGDALRQRGYAVV</sequence>
<dbReference type="InterPro" id="IPR036866">
    <property type="entry name" value="RibonucZ/Hydroxyglut_hydro"/>
</dbReference>
<reference evidence="4" key="1">
    <citation type="journal article" date="2015" name="PeerJ">
        <title>First genomic representation of candidate bacterial phylum KSB3 points to enhanced environmental sensing as a trigger of wastewater bulking.</title>
        <authorList>
            <person name="Sekiguchi Y."/>
            <person name="Ohashi A."/>
            <person name="Parks D.H."/>
            <person name="Yamauchi T."/>
            <person name="Tyson G.W."/>
            <person name="Hugenholtz P."/>
        </authorList>
    </citation>
    <scope>NUCLEOTIDE SEQUENCE [LARGE SCALE GENOMIC DNA]</scope>
</reference>
<dbReference type="AlphaFoldDB" id="A0A0S6VWT3"/>
<evidence type="ECO:0000313" key="5">
    <source>
        <dbReference type="Proteomes" id="UP000030700"/>
    </source>
</evidence>
<evidence type="ECO:0000259" key="2">
    <source>
        <dbReference type="SMART" id="SM00849"/>
    </source>
</evidence>
<dbReference type="PANTHER" id="PTHR11203:SF37">
    <property type="entry name" value="INTEGRATOR COMPLEX SUBUNIT 11"/>
    <property type="match status" value="1"/>
</dbReference>
<dbReference type="InterPro" id="IPR022712">
    <property type="entry name" value="Beta_Casp"/>
</dbReference>
<dbReference type="Pfam" id="PF10996">
    <property type="entry name" value="Beta-Casp"/>
    <property type="match status" value="1"/>
</dbReference>
<dbReference type="Pfam" id="PF07521">
    <property type="entry name" value="RMMBL"/>
    <property type="match status" value="1"/>
</dbReference>
<dbReference type="PANTHER" id="PTHR11203">
    <property type="entry name" value="CLEAVAGE AND POLYADENYLATION SPECIFICITY FACTOR FAMILY MEMBER"/>
    <property type="match status" value="1"/>
</dbReference>
<dbReference type="GO" id="GO:0004521">
    <property type="term" value="F:RNA endonuclease activity"/>
    <property type="evidence" value="ECO:0007669"/>
    <property type="project" value="TreeGrafter"/>
</dbReference>
<dbReference type="InterPro" id="IPR001279">
    <property type="entry name" value="Metallo-B-lactamas"/>
</dbReference>
<dbReference type="Proteomes" id="UP000030700">
    <property type="component" value="Unassembled WGS sequence"/>
</dbReference>
<dbReference type="STRING" id="1499966.U14_01646"/>
<dbReference type="HOGENOM" id="CLU_009673_5_0_0"/>
<dbReference type="Pfam" id="PF00753">
    <property type="entry name" value="Lactamase_B"/>
    <property type="match status" value="1"/>
</dbReference>
<dbReference type="InterPro" id="IPR011108">
    <property type="entry name" value="RMMBL"/>
</dbReference>
<keyword evidence="5" id="KW-1185">Reference proteome</keyword>
<protein>
    <submittedName>
        <fullName evidence="4">Metallo-beta-lactamase family protein RNase</fullName>
    </submittedName>
</protein>